<dbReference type="EMBL" id="JAWJAV010000001">
    <property type="protein sequence ID" value="MDV2620281.1"/>
    <property type="molecule type" value="Genomic_DNA"/>
</dbReference>
<comment type="caution">
    <text evidence="1">The sequence shown here is derived from an EMBL/GenBank/DDBJ whole genome shotgun (WGS) entry which is preliminary data.</text>
</comment>
<dbReference type="Proteomes" id="UP001280897">
    <property type="component" value="Unassembled WGS sequence"/>
</dbReference>
<gene>
    <name evidence="1" type="ORF">R0G89_00830</name>
</gene>
<name>A0AAW8YEA9_PEDAC</name>
<evidence type="ECO:0000313" key="2">
    <source>
        <dbReference type="Proteomes" id="UP001280897"/>
    </source>
</evidence>
<organism evidence="1 2">
    <name type="scientific">Pediococcus acidilactici</name>
    <dbReference type="NCBI Taxonomy" id="1254"/>
    <lineage>
        <taxon>Bacteria</taxon>
        <taxon>Bacillati</taxon>
        <taxon>Bacillota</taxon>
        <taxon>Bacilli</taxon>
        <taxon>Lactobacillales</taxon>
        <taxon>Lactobacillaceae</taxon>
        <taxon>Pediococcus</taxon>
        <taxon>Pediococcus acidilactici group</taxon>
    </lineage>
</organism>
<sequence length="122" mass="13952">MDKNKGISLKITRPEKNADVKESWGYEVRINGHKIEQGINAISLDMVANKKPVLTIKCWPDAIEADLQALVKLMDISEKNKVPDVPQDKLVKIISEFKKVEDEFALRPQQLHEILNYITRSV</sequence>
<reference evidence="1" key="2">
    <citation type="submission" date="2023-10" db="EMBL/GenBank/DDBJ databases">
        <authorList>
            <person name="Khurajog B."/>
        </authorList>
    </citation>
    <scope>NUCLEOTIDE SEQUENCE</scope>
    <source>
        <strain evidence="1">BF9</strain>
    </source>
</reference>
<protein>
    <submittedName>
        <fullName evidence="1">Uncharacterized protein</fullName>
    </submittedName>
</protein>
<dbReference type="GeneID" id="57365777"/>
<evidence type="ECO:0000313" key="1">
    <source>
        <dbReference type="EMBL" id="MDV2620281.1"/>
    </source>
</evidence>
<accession>A0AAW8YEA9</accession>
<dbReference type="AlphaFoldDB" id="A0AAW8YEA9"/>
<reference evidence="1" key="1">
    <citation type="journal article" date="2023" name="PeerJ">
        <title>Selection and evaluation of lactic acid bacteria from chicken feces in Thailand as potential probiotics.</title>
        <authorList>
            <person name="Khurajog B."/>
            <person name="Disastra Y."/>
            <person name="Lawwyne L.D."/>
            <person name="Sirichokchatchawan W."/>
            <person name="Niyomtham W."/>
            <person name="Yindee J."/>
            <person name="Hampson D.J."/>
            <person name="Prapasarakul N."/>
        </authorList>
    </citation>
    <scope>NUCLEOTIDE SEQUENCE</scope>
    <source>
        <strain evidence="1">BF9</strain>
    </source>
</reference>
<dbReference type="RefSeq" id="WP_036685008.1">
    <property type="nucleotide sequence ID" value="NZ_CP050079.1"/>
</dbReference>
<proteinExistence type="predicted"/>